<dbReference type="Proteomes" id="UP000799118">
    <property type="component" value="Unassembled WGS sequence"/>
</dbReference>
<keyword evidence="1" id="KW-0175">Coiled coil</keyword>
<dbReference type="AlphaFoldDB" id="A0A6A4HJI5"/>
<evidence type="ECO:0000313" key="3">
    <source>
        <dbReference type="Proteomes" id="UP000799118"/>
    </source>
</evidence>
<name>A0A6A4HJI5_9AGAR</name>
<protein>
    <submittedName>
        <fullName evidence="2">Uncharacterized protein</fullName>
    </submittedName>
</protein>
<accession>A0A6A4HJI5</accession>
<organism evidence="2 3">
    <name type="scientific">Gymnopus androsaceus JB14</name>
    <dbReference type="NCBI Taxonomy" id="1447944"/>
    <lineage>
        <taxon>Eukaryota</taxon>
        <taxon>Fungi</taxon>
        <taxon>Dikarya</taxon>
        <taxon>Basidiomycota</taxon>
        <taxon>Agaricomycotina</taxon>
        <taxon>Agaricomycetes</taxon>
        <taxon>Agaricomycetidae</taxon>
        <taxon>Agaricales</taxon>
        <taxon>Marasmiineae</taxon>
        <taxon>Omphalotaceae</taxon>
        <taxon>Gymnopus</taxon>
    </lineage>
</organism>
<evidence type="ECO:0000256" key="1">
    <source>
        <dbReference type="SAM" id="Coils"/>
    </source>
</evidence>
<sequence length="929" mass="104456">MALESQIASLTSVNKSLLSANQTLEAENTDLSVSLAASKANQGRTLKDLRSIEVDLKKEKKKVSRVKQEKKKMMEAAEEKEKKIVEEAEEEIEKLKIDIASLALENHDLHSTSSLSTFHLEKSDIHLTSSLETIHELRQRGYAYEKQVKRLKVSLDDTRAKLAHISTWNATKGGIYTPEARRLYRQLRKAGCRNFELAVRSCAEVFGIQVSRFMSRRTGGRCIKEGGIYGLMQLGREIAAVPAFGESTDGTTIRGITQECRHINLAVPSYAPGVDDSDPSTWTPTIRFAETAPALDHTAKRQFEGSMELGAKIAKTYSESPLAKRDGKTMDADDYFRKQVSQNMDHASDGKKKFNFTREKKLEVVYSDLGREAIDNMTKDEFLQARATITEADILKAAGITAHSLTTAKREEITLELLEQRVGEDFFATLPEAEARLLKLFLFVGCGSHKSLNAFRYGVVEMRETWKREGLQGPCDLGNKSQDIAMQIAADNSDSDALARCVESCPRGGAKLCDLAGALFRHKNHETGYQDRHRIFMEDRKHERYDIPCSEASRKFADVSNTRYQSHSYASAELLVFRDDYQDLVEEICDGKTKRGTNHLESNVLKGLQDPATLTELAAMALEGLCLSWPYMGMIRSPHENNFVDALSPEMIELHRRILPFTENIALHPEILLDPQTPRDQLTIDGEPFLDQTIIPTLRALSNDLPYLNLMISAIFRGSAYGWSRFTPEYKDDPNDPQCIASLTPAERERLGPIPMTNDSNEGGLGSLKNFLDSSPSSDAFVFSAHARVQRNNTEAFAAKHCDDDDQLFVMRLARVEDASGEMKRFRDEYSRLQKERAEAALLKEAENKRKKYAETQRLNTIGIVTDHDEILGMTIAQLKDQFRNHKNIQKDKFLAKVTQSSIKTKSEWQSTIIAAATRLFVEPLLSSA</sequence>
<dbReference type="EMBL" id="ML769495">
    <property type="protein sequence ID" value="KAE9397608.1"/>
    <property type="molecule type" value="Genomic_DNA"/>
</dbReference>
<dbReference type="OrthoDB" id="3043234at2759"/>
<gene>
    <name evidence="2" type="ORF">BT96DRAFT_1035611</name>
</gene>
<feature type="coiled-coil region" evidence="1">
    <location>
        <begin position="49"/>
        <end position="105"/>
    </location>
</feature>
<proteinExistence type="predicted"/>
<evidence type="ECO:0000313" key="2">
    <source>
        <dbReference type="EMBL" id="KAE9397608.1"/>
    </source>
</evidence>
<keyword evidence="3" id="KW-1185">Reference proteome</keyword>
<feature type="coiled-coil region" evidence="1">
    <location>
        <begin position="816"/>
        <end position="843"/>
    </location>
</feature>
<reference evidence="2" key="1">
    <citation type="journal article" date="2019" name="Environ. Microbiol.">
        <title>Fungal ecological strategies reflected in gene transcription - a case study of two litter decomposers.</title>
        <authorList>
            <person name="Barbi F."/>
            <person name="Kohler A."/>
            <person name="Barry K."/>
            <person name="Baskaran P."/>
            <person name="Daum C."/>
            <person name="Fauchery L."/>
            <person name="Ihrmark K."/>
            <person name="Kuo A."/>
            <person name="LaButti K."/>
            <person name="Lipzen A."/>
            <person name="Morin E."/>
            <person name="Grigoriev I.V."/>
            <person name="Henrissat B."/>
            <person name="Lindahl B."/>
            <person name="Martin F."/>
        </authorList>
    </citation>
    <scope>NUCLEOTIDE SEQUENCE</scope>
    <source>
        <strain evidence="2">JB14</strain>
    </source>
</reference>